<evidence type="ECO:0000313" key="2">
    <source>
        <dbReference type="Proteomes" id="UP000198892"/>
    </source>
</evidence>
<dbReference type="EMBL" id="FOXD01000003">
    <property type="protein sequence ID" value="SFP18514.1"/>
    <property type="molecule type" value="Genomic_DNA"/>
</dbReference>
<dbReference type="STRING" id="1884432.SAMN05518683_10351"/>
<dbReference type="InterPro" id="IPR054438">
    <property type="entry name" value="Struct_cement_gp24/gp6"/>
</dbReference>
<proteinExistence type="predicted"/>
<name>A0A1I5N9U9_9BACI</name>
<dbReference type="Proteomes" id="UP000198892">
    <property type="component" value="Unassembled WGS sequence"/>
</dbReference>
<evidence type="ECO:0000313" key="1">
    <source>
        <dbReference type="EMBL" id="SFP18514.1"/>
    </source>
</evidence>
<keyword evidence="2" id="KW-1185">Reference proteome</keyword>
<organism evidence="1 2">
    <name type="scientific">Salibacterium halotolerans</name>
    <dbReference type="NCBI Taxonomy" id="1884432"/>
    <lineage>
        <taxon>Bacteria</taxon>
        <taxon>Bacillati</taxon>
        <taxon>Bacillota</taxon>
        <taxon>Bacilli</taxon>
        <taxon>Bacillales</taxon>
        <taxon>Bacillaceae</taxon>
    </lineage>
</organism>
<dbReference type="OrthoDB" id="2885591at2"/>
<sequence length="156" mass="16524">MPITDYQKYMDVAASKGKFATYQDSHAETKAAASAINYGMAVEMTGGGSQAQTFQGGTFLGVALAREYYDYTDPNAVKQYDANEPVAVVRKGVIWVEVEEDAAPGDPVYADQTTGNFRISATDSGGTTVGTEVKGATFKSTANAGELIQLEMNLPA</sequence>
<reference evidence="2" key="1">
    <citation type="submission" date="2016-10" db="EMBL/GenBank/DDBJ databases">
        <authorList>
            <person name="Varghese N."/>
            <person name="Submissions S."/>
        </authorList>
    </citation>
    <scope>NUCLEOTIDE SEQUENCE [LARGE SCALE GENOMIC DNA]</scope>
    <source>
        <strain evidence="2">S7</strain>
    </source>
</reference>
<accession>A0A1I5N9U9</accession>
<dbReference type="AlphaFoldDB" id="A0A1I5N9U9"/>
<gene>
    <name evidence="1" type="ORF">SAMN05518683_10351</name>
</gene>
<dbReference type="Pfam" id="PF22758">
    <property type="entry name" value="Phage_cement"/>
    <property type="match status" value="1"/>
</dbReference>
<protein>
    <submittedName>
        <fullName evidence="1">Uncharacterized protein</fullName>
    </submittedName>
</protein>
<dbReference type="RefSeq" id="WP_093335214.1">
    <property type="nucleotide sequence ID" value="NZ_FOXD01000003.1"/>
</dbReference>